<name>S2DKY6_INDAL</name>
<proteinExistence type="predicted"/>
<sequence length="255" mass="29541">MVSSLSLFLYENFSFWTVKDQNEKILAVHSATFPDHSSLLDQLITDEFYQLDIPIKVFVHNTAFSLIPGMLFNNSFLQTYLAFSGDLKDNIGFATPLESNNIQLVGGVDKTLFEKLSNGKSNIEFYHGATAFLSYCFSEKPNFLNQEIFIYLFGNHFYLSGFSKQELVVFNRFEAHTSDDLMKYVFGIAHQLKFDRKLCRLTIIGDVNTLSLSKEWGNTYFKNFRILQPKSNLRYHDGPHQIQENPVLESRWEFT</sequence>
<dbReference type="eggNOG" id="ENOG5032PR7">
    <property type="taxonomic scope" value="Bacteria"/>
</dbReference>
<evidence type="ECO:0000313" key="1">
    <source>
        <dbReference type="EMBL" id="EOZ92631.1"/>
    </source>
</evidence>
<gene>
    <name evidence="1" type="ORF">A33Q_4012</name>
</gene>
<dbReference type="Pfam" id="PF12864">
    <property type="entry name" value="DUF3822"/>
    <property type="match status" value="1"/>
</dbReference>
<keyword evidence="2" id="KW-1185">Reference proteome</keyword>
<protein>
    <recommendedName>
        <fullName evidence="3">DUF3822 domain-containing protein</fullName>
    </recommendedName>
</protein>
<dbReference type="CDD" id="cd24013">
    <property type="entry name" value="ASKHA_ATPase_BT3980-like"/>
    <property type="match status" value="1"/>
</dbReference>
<dbReference type="EMBL" id="ALWO02000050">
    <property type="protein sequence ID" value="EOZ92631.1"/>
    <property type="molecule type" value="Genomic_DNA"/>
</dbReference>
<dbReference type="InterPro" id="IPR024213">
    <property type="entry name" value="DUF3822"/>
</dbReference>
<dbReference type="Proteomes" id="UP000006073">
    <property type="component" value="Unassembled WGS sequence"/>
</dbReference>
<dbReference type="STRING" id="1189612.A33Q_4012"/>
<comment type="caution">
    <text evidence="1">The sequence shown here is derived from an EMBL/GenBank/DDBJ whole genome shotgun (WGS) entry which is preliminary data.</text>
</comment>
<accession>S2DKY6</accession>
<dbReference type="AlphaFoldDB" id="S2DKY6"/>
<reference evidence="1 2" key="1">
    <citation type="journal article" date="2013" name="Genome Announc.">
        <title>Draft Genome Sequence of Indibacter alkaliphilus Strain LW1T, Isolated from Lonar Lake, a Haloalkaline Lake in the Buldana District of Maharashtra, India.</title>
        <authorList>
            <person name="Singh A."/>
            <person name="Kumar Jangir P."/>
            <person name="Sharma R."/>
            <person name="Singh A."/>
            <person name="Kumar Pinnaka A."/>
            <person name="Shivaji S."/>
        </authorList>
    </citation>
    <scope>NUCLEOTIDE SEQUENCE [LARGE SCALE GENOMIC DNA]</scope>
    <source>
        <strain evidence="2">CCUG 57479 / KCTC 22604 / LW1</strain>
    </source>
</reference>
<evidence type="ECO:0000313" key="2">
    <source>
        <dbReference type="Proteomes" id="UP000006073"/>
    </source>
</evidence>
<evidence type="ECO:0008006" key="3">
    <source>
        <dbReference type="Google" id="ProtNLM"/>
    </source>
</evidence>
<organism evidence="1 2">
    <name type="scientific">Indibacter alkaliphilus (strain CCUG 57479 / KCTC 22604 / LW1)</name>
    <dbReference type="NCBI Taxonomy" id="1189612"/>
    <lineage>
        <taxon>Bacteria</taxon>
        <taxon>Pseudomonadati</taxon>
        <taxon>Bacteroidota</taxon>
        <taxon>Cytophagia</taxon>
        <taxon>Cytophagales</taxon>
        <taxon>Cyclobacteriaceae</taxon>
    </lineage>
</organism>
<dbReference type="Gene3D" id="3.30.420.260">
    <property type="match status" value="1"/>
</dbReference>
<dbReference type="Gene3D" id="3.30.420.250">
    <property type="match status" value="1"/>
</dbReference>